<dbReference type="Pfam" id="PF03732">
    <property type="entry name" value="Retrotrans_gag"/>
    <property type="match status" value="1"/>
</dbReference>
<evidence type="ECO:0000313" key="4">
    <source>
        <dbReference type="Proteomes" id="UP001231189"/>
    </source>
</evidence>
<organism evidence="3 4">
    <name type="scientific">Lolium multiflorum</name>
    <name type="common">Italian ryegrass</name>
    <name type="synonym">Lolium perenne subsp. multiflorum</name>
    <dbReference type="NCBI Taxonomy" id="4521"/>
    <lineage>
        <taxon>Eukaryota</taxon>
        <taxon>Viridiplantae</taxon>
        <taxon>Streptophyta</taxon>
        <taxon>Embryophyta</taxon>
        <taxon>Tracheophyta</taxon>
        <taxon>Spermatophyta</taxon>
        <taxon>Magnoliopsida</taxon>
        <taxon>Liliopsida</taxon>
        <taxon>Poales</taxon>
        <taxon>Poaceae</taxon>
        <taxon>BOP clade</taxon>
        <taxon>Pooideae</taxon>
        <taxon>Poodae</taxon>
        <taxon>Poeae</taxon>
        <taxon>Poeae Chloroplast Group 2 (Poeae type)</taxon>
        <taxon>Loliodinae</taxon>
        <taxon>Loliinae</taxon>
        <taxon>Lolium</taxon>
    </lineage>
</organism>
<dbReference type="AlphaFoldDB" id="A0AAD8R065"/>
<gene>
    <name evidence="3" type="ORF">QYE76_035674</name>
</gene>
<feature type="domain" description="Retrotransposon gag" evidence="2">
    <location>
        <begin position="76"/>
        <end position="150"/>
    </location>
</feature>
<feature type="region of interest" description="Disordered" evidence="1">
    <location>
        <begin position="296"/>
        <end position="319"/>
    </location>
</feature>
<dbReference type="Proteomes" id="UP001231189">
    <property type="component" value="Unassembled WGS sequence"/>
</dbReference>
<reference evidence="3" key="1">
    <citation type="submission" date="2023-07" db="EMBL/GenBank/DDBJ databases">
        <title>A chromosome-level genome assembly of Lolium multiflorum.</title>
        <authorList>
            <person name="Chen Y."/>
            <person name="Copetti D."/>
            <person name="Kolliker R."/>
            <person name="Studer B."/>
        </authorList>
    </citation>
    <scope>NUCLEOTIDE SEQUENCE</scope>
    <source>
        <strain evidence="3">02402/16</strain>
        <tissue evidence="3">Leaf</tissue>
    </source>
</reference>
<evidence type="ECO:0000259" key="2">
    <source>
        <dbReference type="Pfam" id="PF03732"/>
    </source>
</evidence>
<name>A0AAD8R065_LOLMU</name>
<accession>A0AAD8R065</accession>
<feature type="compositionally biased region" description="Polar residues" evidence="1">
    <location>
        <begin position="239"/>
        <end position="252"/>
    </location>
</feature>
<dbReference type="InterPro" id="IPR005162">
    <property type="entry name" value="Retrotrans_gag_dom"/>
</dbReference>
<evidence type="ECO:0000313" key="3">
    <source>
        <dbReference type="EMBL" id="KAK1612001.1"/>
    </source>
</evidence>
<evidence type="ECO:0000256" key="1">
    <source>
        <dbReference type="SAM" id="MobiDB-lite"/>
    </source>
</evidence>
<sequence>MVTANGQPIDACNHIVNDQAWRAHNRLNVHYVDEPPRQSAFNRKYDTHIDPTVWIDSYTMAVGIQGYTELLAARYLPIMMDGMNRQWFNTLPPNNIDSWEEVRADFIQHFASAYTRATTIEDLDRCIQGPRESTRRWVQRWQDMWTTSSDISIDTRIYCFRRCCRYEPLGAKLRHHSRDNISMAELFNIAQRYADEDPTVDSNGEYGQRCNHRPHRSDTRRDDYRFGTRPSSGKRRADSGNTEFVVNTDYGQTPDTSQTTAVCFELINEKEESSQVSSIVSWRSLPSSLFLLKKGTRRRKKKKKKEEEEEEEEEGNKRKSNGISRVYEITIGIEACVDINSLRDNRDPREDRPPGKRFDVHSLLDASCIYHSREGKPSTHTTANCFSLKQIEKARRAKENGGGDHTKDRNKDQD</sequence>
<proteinExistence type="predicted"/>
<feature type="region of interest" description="Disordered" evidence="1">
    <location>
        <begin position="198"/>
        <end position="252"/>
    </location>
</feature>
<protein>
    <recommendedName>
        <fullName evidence="2">Retrotransposon gag domain-containing protein</fullName>
    </recommendedName>
</protein>
<feature type="compositionally biased region" description="Basic and acidic residues" evidence="1">
    <location>
        <begin position="216"/>
        <end position="226"/>
    </location>
</feature>
<keyword evidence="4" id="KW-1185">Reference proteome</keyword>
<dbReference type="PANTHER" id="PTHR33223">
    <property type="entry name" value="CCHC-TYPE DOMAIN-CONTAINING PROTEIN"/>
    <property type="match status" value="1"/>
</dbReference>
<dbReference type="EMBL" id="JAUUTY010000007">
    <property type="protein sequence ID" value="KAK1612001.1"/>
    <property type="molecule type" value="Genomic_DNA"/>
</dbReference>
<comment type="caution">
    <text evidence="3">The sequence shown here is derived from an EMBL/GenBank/DDBJ whole genome shotgun (WGS) entry which is preliminary data.</text>
</comment>
<dbReference type="PANTHER" id="PTHR33223:SF8">
    <property type="entry name" value="OS04G0172440 PROTEIN"/>
    <property type="match status" value="1"/>
</dbReference>
<feature type="region of interest" description="Disordered" evidence="1">
    <location>
        <begin position="394"/>
        <end position="414"/>
    </location>
</feature>